<comment type="subcellular location">
    <subcellularLocation>
        <location evidence="11">Cytoplasm</location>
    </subcellularLocation>
</comment>
<comment type="caution">
    <text evidence="11">Lacks conserved residue(s) required for the propagation of feature annotation.</text>
</comment>
<name>A0A098EQX6_9BACL</name>
<keyword evidence="7 11" id="KW-0418">Kinase</keyword>
<dbReference type="PANTHER" id="PTHR21087:SF16">
    <property type="entry name" value="SHIKIMATE KINASE 1, CHLOROPLASTIC"/>
    <property type="match status" value="1"/>
</dbReference>
<keyword evidence="6 11" id="KW-0547">Nucleotide-binding</keyword>
<dbReference type="Gene3D" id="3.40.50.300">
    <property type="entry name" value="P-loop containing nucleotide triphosphate hydrolases"/>
    <property type="match status" value="1"/>
</dbReference>
<comment type="pathway">
    <text evidence="1 11">Metabolic intermediate biosynthesis; chorismate biosynthesis; chorismate from D-erythrose 4-phosphate and phosphoenolpyruvate: step 5/7.</text>
</comment>
<keyword evidence="11" id="KW-0460">Magnesium</keyword>
<dbReference type="InterPro" id="IPR023000">
    <property type="entry name" value="Shikimate_kinase_CS"/>
</dbReference>
<feature type="binding site" evidence="11">
    <location>
        <position position="127"/>
    </location>
    <ligand>
        <name>ATP</name>
        <dbReference type="ChEBI" id="CHEBI:30616"/>
    </ligand>
</feature>
<feature type="binding site" evidence="11">
    <location>
        <position position="145"/>
    </location>
    <ligand>
        <name>substrate</name>
    </ligand>
</feature>
<sequence>MRRFGLSIREKSIVCIGFMGVGKTTVGKLLAKKLYRGFVDIDAEIEKEFGMPIPLIFEKFGEKAFREKEKELIQFYSQQPLYVISVGGGAFLQQEIREICLADCIVLFLDISWDSWKERIHILSDNRPLLQGQSIEDIQKLFVERQEIYSMNHSKFQVDRFEAEEAADYLADALKLSWEIHAPQPG</sequence>
<proteinExistence type="inferred from homology"/>
<dbReference type="RefSeq" id="WP_052653524.1">
    <property type="nucleotide sequence ID" value="NZ_CCXS01000001.1"/>
</dbReference>
<evidence type="ECO:0000256" key="8">
    <source>
        <dbReference type="ARBA" id="ARBA00022840"/>
    </source>
</evidence>
<keyword evidence="11" id="KW-0479">Metal-binding</keyword>
<dbReference type="GO" id="GO:0000287">
    <property type="term" value="F:magnesium ion binding"/>
    <property type="evidence" value="ECO:0007669"/>
    <property type="project" value="UniProtKB-UniRule"/>
</dbReference>
<dbReference type="InterPro" id="IPR000623">
    <property type="entry name" value="Shikimate_kinase/TSH1"/>
</dbReference>
<dbReference type="GO" id="GO:0008652">
    <property type="term" value="P:amino acid biosynthetic process"/>
    <property type="evidence" value="ECO:0007669"/>
    <property type="project" value="UniProtKB-KW"/>
</dbReference>
<feature type="binding site" evidence="11">
    <location>
        <position position="88"/>
    </location>
    <ligand>
        <name>substrate</name>
    </ligand>
</feature>
<protein>
    <recommendedName>
        <fullName evidence="3 11">Shikimate kinase</fullName>
        <shortName evidence="11">SK</shortName>
        <ecNumber evidence="3 11">2.7.1.71</ecNumber>
    </recommendedName>
</protein>
<dbReference type="InterPro" id="IPR027417">
    <property type="entry name" value="P-loop_NTPase"/>
</dbReference>
<evidence type="ECO:0000256" key="6">
    <source>
        <dbReference type="ARBA" id="ARBA00022741"/>
    </source>
</evidence>
<organism evidence="12 13">
    <name type="scientific">Planococcus massiliensis</name>
    <dbReference type="NCBI Taxonomy" id="1499687"/>
    <lineage>
        <taxon>Bacteria</taxon>
        <taxon>Bacillati</taxon>
        <taxon>Bacillota</taxon>
        <taxon>Bacilli</taxon>
        <taxon>Bacillales</taxon>
        <taxon>Caryophanaceae</taxon>
        <taxon>Planococcus</taxon>
    </lineage>
</organism>
<dbReference type="GO" id="GO:0009073">
    <property type="term" value="P:aromatic amino acid family biosynthetic process"/>
    <property type="evidence" value="ECO:0007669"/>
    <property type="project" value="UniProtKB-KW"/>
</dbReference>
<dbReference type="InterPro" id="IPR031322">
    <property type="entry name" value="Shikimate/glucono_kinase"/>
</dbReference>
<comment type="catalytic activity">
    <reaction evidence="10 11">
        <text>shikimate + ATP = 3-phosphoshikimate + ADP + H(+)</text>
        <dbReference type="Rhea" id="RHEA:13121"/>
        <dbReference type="ChEBI" id="CHEBI:15378"/>
        <dbReference type="ChEBI" id="CHEBI:30616"/>
        <dbReference type="ChEBI" id="CHEBI:36208"/>
        <dbReference type="ChEBI" id="CHEBI:145989"/>
        <dbReference type="ChEBI" id="CHEBI:456216"/>
        <dbReference type="EC" id="2.7.1.71"/>
    </reaction>
</comment>
<gene>
    <name evidence="12" type="primary">aroK_2</name>
    <name evidence="11" type="synonym">aroK</name>
    <name evidence="12" type="ORF">BN1080_03222</name>
</gene>
<dbReference type="GO" id="GO:0005524">
    <property type="term" value="F:ATP binding"/>
    <property type="evidence" value="ECO:0007669"/>
    <property type="project" value="UniProtKB-UniRule"/>
</dbReference>
<dbReference type="PRINTS" id="PR01100">
    <property type="entry name" value="SHIKIMTKNASE"/>
</dbReference>
<evidence type="ECO:0000256" key="10">
    <source>
        <dbReference type="ARBA" id="ARBA00048567"/>
    </source>
</evidence>
<dbReference type="PANTHER" id="PTHR21087">
    <property type="entry name" value="SHIKIMATE KINASE"/>
    <property type="match status" value="1"/>
</dbReference>
<feature type="binding site" evidence="11">
    <location>
        <begin position="20"/>
        <end position="25"/>
    </location>
    <ligand>
        <name>ATP</name>
        <dbReference type="ChEBI" id="CHEBI:30616"/>
    </ligand>
</feature>
<evidence type="ECO:0000256" key="2">
    <source>
        <dbReference type="ARBA" id="ARBA00006997"/>
    </source>
</evidence>
<dbReference type="GO" id="GO:0009423">
    <property type="term" value="P:chorismate biosynthetic process"/>
    <property type="evidence" value="ECO:0007669"/>
    <property type="project" value="UniProtKB-UniRule"/>
</dbReference>
<dbReference type="Pfam" id="PF01202">
    <property type="entry name" value="SKI"/>
    <property type="match status" value="1"/>
</dbReference>
<reference evidence="12 13" key="1">
    <citation type="submission" date="2014-09" db="EMBL/GenBank/DDBJ databases">
        <authorList>
            <person name="Urmite Genomes Urmite Genomes"/>
        </authorList>
    </citation>
    <scope>NUCLEOTIDE SEQUENCE [LARGE SCALE GENOMIC DNA]</scope>
    <source>
        <strain evidence="12 13">ES2</strain>
    </source>
</reference>
<dbReference type="HAMAP" id="MF_00109">
    <property type="entry name" value="Shikimate_kinase"/>
    <property type="match status" value="1"/>
</dbReference>
<evidence type="ECO:0000256" key="9">
    <source>
        <dbReference type="ARBA" id="ARBA00023141"/>
    </source>
</evidence>
<dbReference type="GO" id="GO:0005829">
    <property type="term" value="C:cytosol"/>
    <property type="evidence" value="ECO:0007669"/>
    <property type="project" value="TreeGrafter"/>
</dbReference>
<dbReference type="Proteomes" id="UP000043699">
    <property type="component" value="Unassembled WGS sequence"/>
</dbReference>
<evidence type="ECO:0000313" key="13">
    <source>
        <dbReference type="Proteomes" id="UP000043699"/>
    </source>
</evidence>
<dbReference type="CDD" id="cd00464">
    <property type="entry name" value="SK"/>
    <property type="match status" value="1"/>
</dbReference>
<dbReference type="AlphaFoldDB" id="A0A098EQX6"/>
<dbReference type="SUPFAM" id="SSF52540">
    <property type="entry name" value="P-loop containing nucleoside triphosphate hydrolases"/>
    <property type="match status" value="1"/>
</dbReference>
<evidence type="ECO:0000256" key="1">
    <source>
        <dbReference type="ARBA" id="ARBA00004842"/>
    </source>
</evidence>
<accession>A0A098EQX6</accession>
<comment type="similarity">
    <text evidence="2 11">Belongs to the shikimate kinase family.</text>
</comment>
<dbReference type="OrthoDB" id="9800332at2"/>
<keyword evidence="4 11" id="KW-0028">Amino-acid biosynthesis</keyword>
<comment type="function">
    <text evidence="11">Catalyzes the specific phosphorylation of the 3-hydroxyl group of shikimic acid using ATP as a cosubstrate.</text>
</comment>
<dbReference type="EC" id="2.7.1.71" evidence="3 11"/>
<evidence type="ECO:0000256" key="4">
    <source>
        <dbReference type="ARBA" id="ARBA00022605"/>
    </source>
</evidence>
<dbReference type="GO" id="GO:0004765">
    <property type="term" value="F:shikimate kinase activity"/>
    <property type="evidence" value="ECO:0007669"/>
    <property type="project" value="UniProtKB-UniRule"/>
</dbReference>
<comment type="cofactor">
    <cofactor evidence="11">
        <name>Mg(2+)</name>
        <dbReference type="ChEBI" id="CHEBI:18420"/>
    </cofactor>
    <text evidence="11">Binds 1 Mg(2+) ion per subunit.</text>
</comment>
<evidence type="ECO:0000256" key="7">
    <source>
        <dbReference type="ARBA" id="ARBA00022777"/>
    </source>
</evidence>
<dbReference type="EMBL" id="CCXS01000001">
    <property type="protein sequence ID" value="CEG24202.1"/>
    <property type="molecule type" value="Genomic_DNA"/>
</dbReference>
<evidence type="ECO:0000313" key="12">
    <source>
        <dbReference type="EMBL" id="CEG24202.1"/>
    </source>
</evidence>
<keyword evidence="8 11" id="KW-0067">ATP-binding</keyword>
<dbReference type="STRING" id="1499687.BN1080_03222"/>
<evidence type="ECO:0000256" key="5">
    <source>
        <dbReference type="ARBA" id="ARBA00022679"/>
    </source>
</evidence>
<evidence type="ECO:0000256" key="3">
    <source>
        <dbReference type="ARBA" id="ARBA00012154"/>
    </source>
</evidence>
<dbReference type="PROSITE" id="PS01128">
    <property type="entry name" value="SHIKIMATE_KINASE"/>
    <property type="match status" value="1"/>
</dbReference>
<keyword evidence="11" id="KW-0963">Cytoplasm</keyword>
<dbReference type="UniPathway" id="UPA00053">
    <property type="reaction ID" value="UER00088"/>
</dbReference>
<keyword evidence="13" id="KW-1185">Reference proteome</keyword>
<evidence type="ECO:0000256" key="11">
    <source>
        <dbReference type="HAMAP-Rule" id="MF_00109"/>
    </source>
</evidence>
<keyword evidence="5 11" id="KW-0808">Transferase</keyword>
<feature type="binding site" evidence="11">
    <location>
        <position position="66"/>
    </location>
    <ligand>
        <name>substrate</name>
    </ligand>
</feature>
<comment type="subunit">
    <text evidence="11">Monomer.</text>
</comment>
<keyword evidence="9 11" id="KW-0057">Aromatic amino acid biosynthesis</keyword>
<feature type="binding site" evidence="11">
    <location>
        <position position="24"/>
    </location>
    <ligand>
        <name>Mg(2+)</name>
        <dbReference type="ChEBI" id="CHEBI:18420"/>
    </ligand>
</feature>
<feature type="binding site" evidence="11">
    <location>
        <position position="42"/>
    </location>
    <ligand>
        <name>substrate</name>
    </ligand>
</feature>